<reference evidence="1" key="1">
    <citation type="submission" date="2023-05" db="EMBL/GenBank/DDBJ databases">
        <authorList>
            <person name="Stuckert A."/>
        </authorList>
    </citation>
    <scope>NUCLEOTIDE SEQUENCE</scope>
</reference>
<protein>
    <submittedName>
        <fullName evidence="1">Uncharacterized protein</fullName>
    </submittedName>
</protein>
<keyword evidence="2" id="KW-1185">Reference proteome</keyword>
<organism evidence="1 2">
    <name type="scientific">Staurois parvus</name>
    <dbReference type="NCBI Taxonomy" id="386267"/>
    <lineage>
        <taxon>Eukaryota</taxon>
        <taxon>Metazoa</taxon>
        <taxon>Chordata</taxon>
        <taxon>Craniata</taxon>
        <taxon>Vertebrata</taxon>
        <taxon>Euteleostomi</taxon>
        <taxon>Amphibia</taxon>
        <taxon>Batrachia</taxon>
        <taxon>Anura</taxon>
        <taxon>Neobatrachia</taxon>
        <taxon>Ranoidea</taxon>
        <taxon>Ranidae</taxon>
        <taxon>Staurois</taxon>
    </lineage>
</organism>
<dbReference type="EMBL" id="CATNWA010014993">
    <property type="protein sequence ID" value="CAI9578294.1"/>
    <property type="molecule type" value="Genomic_DNA"/>
</dbReference>
<gene>
    <name evidence="1" type="ORF">SPARVUS_LOCUS8908411</name>
</gene>
<sequence length="79" mass="9015">PIHKLRSILPTTTNVRRTFFPLIINVRSILPTVHNVTFPHPQVRDILPTDHQSKGHSPLTTNVRSILPTVHQCKRHSSI</sequence>
<accession>A0ABN9E079</accession>
<comment type="caution">
    <text evidence="1">The sequence shown here is derived from an EMBL/GenBank/DDBJ whole genome shotgun (WGS) entry which is preliminary data.</text>
</comment>
<name>A0ABN9E079_9NEOB</name>
<evidence type="ECO:0000313" key="2">
    <source>
        <dbReference type="Proteomes" id="UP001162483"/>
    </source>
</evidence>
<dbReference type="Proteomes" id="UP001162483">
    <property type="component" value="Unassembled WGS sequence"/>
</dbReference>
<feature type="non-terminal residue" evidence="1">
    <location>
        <position position="1"/>
    </location>
</feature>
<evidence type="ECO:0000313" key="1">
    <source>
        <dbReference type="EMBL" id="CAI9578294.1"/>
    </source>
</evidence>
<proteinExistence type="predicted"/>